<evidence type="ECO:0000313" key="9">
    <source>
        <dbReference type="EnsemblMetazoa" id="ISCW024359-PA"/>
    </source>
</evidence>
<keyword evidence="5" id="KW-0677">Repeat</keyword>
<evidence type="ECO:0000256" key="4">
    <source>
        <dbReference type="ARBA" id="ARBA00022723"/>
    </source>
</evidence>
<keyword evidence="4" id="KW-0479">Metal-binding</keyword>
<keyword evidence="10" id="KW-1185">Reference proteome</keyword>
<dbReference type="VEuPathDB" id="VectorBase:ISCW024359"/>
<evidence type="ECO:0000256" key="1">
    <source>
        <dbReference type="ARBA" id="ARBA00004308"/>
    </source>
</evidence>
<keyword evidence="6" id="KW-0106">Calcium</keyword>
<dbReference type="VEuPathDB" id="VectorBase:ISCI024359"/>
<keyword evidence="8" id="KW-0645">Protease</keyword>
<sequence length="81" mass="9593">IYLLLRNTTATERFPGYCVNQHVLKGLVLRYGHDRKISFQDFIGCAVKLMCMIDIYDQWDPDKENSVTVTRNEWLKITMYC</sequence>
<reference evidence="9" key="2">
    <citation type="submission" date="2020-05" db="UniProtKB">
        <authorList>
            <consortium name="EnsemblMetazoa"/>
        </authorList>
    </citation>
    <scope>IDENTIFICATION</scope>
    <source>
        <strain evidence="9">wikel</strain>
    </source>
</reference>
<keyword evidence="8" id="KW-0378">Hydrolase</keyword>
<dbReference type="AlphaFoldDB" id="B7PR56"/>
<evidence type="ECO:0000313" key="10">
    <source>
        <dbReference type="Proteomes" id="UP000001555"/>
    </source>
</evidence>
<organism>
    <name type="scientific">Ixodes scapularis</name>
    <name type="common">Black-legged tick</name>
    <name type="synonym">Deer tick</name>
    <dbReference type="NCBI Taxonomy" id="6945"/>
    <lineage>
        <taxon>Eukaryota</taxon>
        <taxon>Metazoa</taxon>
        <taxon>Ecdysozoa</taxon>
        <taxon>Arthropoda</taxon>
        <taxon>Chelicerata</taxon>
        <taxon>Arachnida</taxon>
        <taxon>Acari</taxon>
        <taxon>Parasitiformes</taxon>
        <taxon>Ixodida</taxon>
        <taxon>Ixodoidea</taxon>
        <taxon>Ixodidae</taxon>
        <taxon>Ixodinae</taxon>
        <taxon>Ixodes</taxon>
    </lineage>
</organism>
<evidence type="ECO:0000256" key="7">
    <source>
        <dbReference type="ARBA" id="ARBA00023136"/>
    </source>
</evidence>
<dbReference type="GO" id="GO:0012505">
    <property type="term" value="C:endomembrane system"/>
    <property type="evidence" value="ECO:0007669"/>
    <property type="project" value="UniProtKB-SubCell"/>
</dbReference>
<dbReference type="GO" id="GO:0046872">
    <property type="term" value="F:metal ion binding"/>
    <property type="evidence" value="ECO:0007669"/>
    <property type="project" value="UniProtKB-KW"/>
</dbReference>
<evidence type="ECO:0000256" key="2">
    <source>
        <dbReference type="ARBA" id="ARBA00004496"/>
    </source>
</evidence>
<keyword evidence="7" id="KW-0472">Membrane</keyword>
<gene>
    <name evidence="8" type="ORF">IscW_ISCW024359</name>
</gene>
<dbReference type="PaxDb" id="6945-B7PR56"/>
<comment type="subcellular location">
    <subcellularLocation>
        <location evidence="2">Cytoplasm</location>
    </subcellularLocation>
    <subcellularLocation>
        <location evidence="1">Endomembrane system</location>
    </subcellularLocation>
</comment>
<accession>B7PR56</accession>
<evidence type="ECO:0000256" key="3">
    <source>
        <dbReference type="ARBA" id="ARBA00022490"/>
    </source>
</evidence>
<evidence type="ECO:0000313" key="8">
    <source>
        <dbReference type="EMBL" id="EEC09078.1"/>
    </source>
</evidence>
<protein>
    <submittedName>
        <fullName evidence="8 9">Calcium-dependent cysteine protease, putative</fullName>
    </submittedName>
</protein>
<dbReference type="Gene3D" id="1.10.238.10">
    <property type="entry name" value="EF-hand"/>
    <property type="match status" value="1"/>
</dbReference>
<dbReference type="GO" id="GO:0006508">
    <property type="term" value="P:proteolysis"/>
    <property type="evidence" value="ECO:0007669"/>
    <property type="project" value="UniProtKB-KW"/>
</dbReference>
<evidence type="ECO:0000256" key="5">
    <source>
        <dbReference type="ARBA" id="ARBA00022737"/>
    </source>
</evidence>
<dbReference type="Proteomes" id="UP000001555">
    <property type="component" value="Unassembled WGS sequence"/>
</dbReference>
<dbReference type="InterPro" id="IPR011992">
    <property type="entry name" value="EF-hand-dom_pair"/>
</dbReference>
<evidence type="ECO:0000256" key="6">
    <source>
        <dbReference type="ARBA" id="ARBA00022837"/>
    </source>
</evidence>
<name>B7PR56_IXOSC</name>
<dbReference type="HOGENOM" id="CLU_2580645_0_0_1"/>
<dbReference type="GO" id="GO:0008233">
    <property type="term" value="F:peptidase activity"/>
    <property type="evidence" value="ECO:0007669"/>
    <property type="project" value="UniProtKB-KW"/>
</dbReference>
<dbReference type="EMBL" id="DS770470">
    <property type="protein sequence ID" value="EEC09078.1"/>
    <property type="molecule type" value="Genomic_DNA"/>
</dbReference>
<dbReference type="EnsemblMetazoa" id="ISCW024359-RA">
    <property type="protein sequence ID" value="ISCW024359-PA"/>
    <property type="gene ID" value="ISCW024359"/>
</dbReference>
<dbReference type="EMBL" id="ABJB010288085">
    <property type="status" value="NOT_ANNOTATED_CDS"/>
    <property type="molecule type" value="Genomic_DNA"/>
</dbReference>
<reference evidence="8 10" key="1">
    <citation type="submission" date="2008-03" db="EMBL/GenBank/DDBJ databases">
        <title>Annotation of Ixodes scapularis.</title>
        <authorList>
            <consortium name="Ixodes scapularis Genome Project Consortium"/>
            <person name="Caler E."/>
            <person name="Hannick L.I."/>
            <person name="Bidwell S."/>
            <person name="Joardar V."/>
            <person name="Thiagarajan M."/>
            <person name="Amedeo P."/>
            <person name="Galinsky K.J."/>
            <person name="Schobel S."/>
            <person name="Inman J."/>
            <person name="Hostetler J."/>
            <person name="Miller J."/>
            <person name="Hammond M."/>
            <person name="Megy K."/>
            <person name="Lawson D."/>
            <person name="Kodira C."/>
            <person name="Sutton G."/>
            <person name="Meyer J."/>
            <person name="Hill C.A."/>
            <person name="Birren B."/>
            <person name="Nene V."/>
            <person name="Collins F."/>
            <person name="Alarcon-Chaidez F."/>
            <person name="Wikel S."/>
            <person name="Strausberg R."/>
        </authorList>
    </citation>
    <scope>NUCLEOTIDE SEQUENCE [LARGE SCALE GENOMIC DNA]</scope>
    <source>
        <strain evidence="10">Wikel</strain>
        <strain evidence="8">Wikel colony</strain>
    </source>
</reference>
<dbReference type="GO" id="GO:0005737">
    <property type="term" value="C:cytoplasm"/>
    <property type="evidence" value="ECO:0007669"/>
    <property type="project" value="UniProtKB-SubCell"/>
</dbReference>
<proteinExistence type="predicted"/>
<dbReference type="PANTHER" id="PTHR46735">
    <property type="entry name" value="CALPAIN, SMALL SUBUNIT 1 A-RELATED"/>
    <property type="match status" value="1"/>
</dbReference>
<dbReference type="PANTHER" id="PTHR46735:SF3">
    <property type="entry name" value="CALPAIN SMALL SUBUNIT 1-RELATED"/>
    <property type="match status" value="1"/>
</dbReference>
<dbReference type="SUPFAM" id="SSF47473">
    <property type="entry name" value="EF-hand"/>
    <property type="match status" value="1"/>
</dbReference>
<feature type="non-terminal residue" evidence="8">
    <location>
        <position position="1"/>
    </location>
</feature>
<keyword evidence="3" id="KW-0963">Cytoplasm</keyword>